<dbReference type="InterPro" id="IPR001680">
    <property type="entry name" value="WD40_rpt"/>
</dbReference>
<reference evidence="1" key="1">
    <citation type="journal article" date="2022" name="New Phytol.">
        <title>Evolutionary transition to the ectomycorrhizal habit in the genomes of a hyperdiverse lineage of mushroom-forming fungi.</title>
        <authorList>
            <person name="Looney B."/>
            <person name="Miyauchi S."/>
            <person name="Morin E."/>
            <person name="Drula E."/>
            <person name="Courty P.E."/>
            <person name="Kohler A."/>
            <person name="Kuo A."/>
            <person name="LaButti K."/>
            <person name="Pangilinan J."/>
            <person name="Lipzen A."/>
            <person name="Riley R."/>
            <person name="Andreopoulos W."/>
            <person name="He G."/>
            <person name="Johnson J."/>
            <person name="Nolan M."/>
            <person name="Tritt A."/>
            <person name="Barry K.W."/>
            <person name="Grigoriev I.V."/>
            <person name="Nagy L.G."/>
            <person name="Hibbett D."/>
            <person name="Henrissat B."/>
            <person name="Matheny P.B."/>
            <person name="Labbe J."/>
            <person name="Martin F.M."/>
        </authorList>
    </citation>
    <scope>NUCLEOTIDE SEQUENCE</scope>
    <source>
        <strain evidence="1">BPL690</strain>
    </source>
</reference>
<gene>
    <name evidence="1" type="ORF">B0F90DRAFT_1678489</name>
</gene>
<dbReference type="PANTHER" id="PTHR16220">
    <property type="entry name" value="WD REPEAT PROTEIN 8-RELATED"/>
    <property type="match status" value="1"/>
</dbReference>
<organism evidence="1 2">
    <name type="scientific">Multifurca ochricompacta</name>
    <dbReference type="NCBI Taxonomy" id="376703"/>
    <lineage>
        <taxon>Eukaryota</taxon>
        <taxon>Fungi</taxon>
        <taxon>Dikarya</taxon>
        <taxon>Basidiomycota</taxon>
        <taxon>Agaricomycotina</taxon>
        <taxon>Agaricomycetes</taxon>
        <taxon>Russulales</taxon>
        <taxon>Russulaceae</taxon>
        <taxon>Multifurca</taxon>
    </lineage>
</organism>
<evidence type="ECO:0000313" key="2">
    <source>
        <dbReference type="Proteomes" id="UP001203297"/>
    </source>
</evidence>
<accession>A0AAD4MD22</accession>
<dbReference type="EMBL" id="WTXG01000001">
    <property type="protein sequence ID" value="KAI0307923.1"/>
    <property type="molecule type" value="Genomic_DNA"/>
</dbReference>
<evidence type="ECO:0000313" key="1">
    <source>
        <dbReference type="EMBL" id="KAI0307923.1"/>
    </source>
</evidence>
<dbReference type="InterPro" id="IPR052778">
    <property type="entry name" value="Centrosome-WD_assoc"/>
</dbReference>
<dbReference type="GO" id="GO:0005815">
    <property type="term" value="C:microtubule organizing center"/>
    <property type="evidence" value="ECO:0007669"/>
    <property type="project" value="TreeGrafter"/>
</dbReference>
<dbReference type="Pfam" id="PF00400">
    <property type="entry name" value="WD40"/>
    <property type="match status" value="1"/>
</dbReference>
<keyword evidence="2" id="KW-1185">Reference proteome</keyword>
<name>A0AAD4MD22_9AGAM</name>
<dbReference type="InterPro" id="IPR011044">
    <property type="entry name" value="Quino_amine_DH_bsu"/>
</dbReference>
<sequence>MWYISLSSHLSLTLTRIHTHTTHIHTTYTHTAYIHTQPFMDFTEIYRQSSNLVIFSPGAHFILTAVADRLIVRRTDTFHVSRSWQIPPTPISSKPPHTENVTVISHIGWSSDSEYLFAASAKSGFLFVFRMRDQDWTARIDTGAEGLIRAEWAPDGRNILCFSEWGLRVTVWSLLTGMATYIQYPLHPDKGHAFRQDGRYFVLAERHKSKDTIGVYDAADSFRLARHFPLPTTSMSSLALSPSGNHLAIWEGPLEHRLFVLSLAGDVLGTFQPDPDSVFGIRNVVWHPSGMFLAVGGWDNKIHILEQLTWSRVATLEPGTRIPANVMRSCKAPSH</sequence>
<dbReference type="PANTHER" id="PTHR16220:SF0">
    <property type="entry name" value="WD REPEAT-CONTAINING PROTEIN WRAP73"/>
    <property type="match status" value="1"/>
</dbReference>
<dbReference type="GO" id="GO:1990811">
    <property type="term" value="C:MWP complex"/>
    <property type="evidence" value="ECO:0007669"/>
    <property type="project" value="TreeGrafter"/>
</dbReference>
<dbReference type="SMART" id="SM00320">
    <property type="entry name" value="WD40"/>
    <property type="match status" value="2"/>
</dbReference>
<dbReference type="AlphaFoldDB" id="A0AAD4MD22"/>
<dbReference type="InterPro" id="IPR015943">
    <property type="entry name" value="WD40/YVTN_repeat-like_dom_sf"/>
</dbReference>
<proteinExistence type="predicted"/>
<comment type="caution">
    <text evidence="1">The sequence shown here is derived from an EMBL/GenBank/DDBJ whole genome shotgun (WGS) entry which is preliminary data.</text>
</comment>
<dbReference type="SUPFAM" id="SSF50969">
    <property type="entry name" value="YVTN repeat-like/Quinoprotein amine dehydrogenase"/>
    <property type="match status" value="1"/>
</dbReference>
<dbReference type="GO" id="GO:1990810">
    <property type="term" value="P:microtubule anchoring at mitotic spindle pole body"/>
    <property type="evidence" value="ECO:0007669"/>
    <property type="project" value="TreeGrafter"/>
</dbReference>
<dbReference type="Proteomes" id="UP001203297">
    <property type="component" value="Unassembled WGS sequence"/>
</dbReference>
<dbReference type="Gene3D" id="2.130.10.10">
    <property type="entry name" value="YVTN repeat-like/Quinoprotein amine dehydrogenase"/>
    <property type="match status" value="2"/>
</dbReference>
<protein>
    <submittedName>
        <fullName evidence="1">Quino protein amine dehydrogenase</fullName>
    </submittedName>
</protein>